<accession>A0AAV1ZL97</accession>
<evidence type="ECO:0000313" key="1">
    <source>
        <dbReference type="EMBL" id="CAL1272329.1"/>
    </source>
</evidence>
<comment type="caution">
    <text evidence="1">The sequence shown here is derived from an EMBL/GenBank/DDBJ whole genome shotgun (WGS) entry which is preliminary data.</text>
</comment>
<name>A0AAV1ZL97_9ARAC</name>
<gene>
    <name evidence="1" type="ORF">LARSCL_LOCUS6319</name>
</gene>
<dbReference type="Proteomes" id="UP001497382">
    <property type="component" value="Unassembled WGS sequence"/>
</dbReference>
<organism evidence="1 2">
    <name type="scientific">Larinioides sclopetarius</name>
    <dbReference type="NCBI Taxonomy" id="280406"/>
    <lineage>
        <taxon>Eukaryota</taxon>
        <taxon>Metazoa</taxon>
        <taxon>Ecdysozoa</taxon>
        <taxon>Arthropoda</taxon>
        <taxon>Chelicerata</taxon>
        <taxon>Arachnida</taxon>
        <taxon>Araneae</taxon>
        <taxon>Araneomorphae</taxon>
        <taxon>Entelegynae</taxon>
        <taxon>Araneoidea</taxon>
        <taxon>Araneidae</taxon>
        <taxon>Larinioides</taxon>
    </lineage>
</organism>
<keyword evidence="2" id="KW-1185">Reference proteome</keyword>
<reference evidence="1 2" key="1">
    <citation type="submission" date="2024-04" db="EMBL/GenBank/DDBJ databases">
        <authorList>
            <person name="Rising A."/>
            <person name="Reimegard J."/>
            <person name="Sonavane S."/>
            <person name="Akerstrom W."/>
            <person name="Nylinder S."/>
            <person name="Hedman E."/>
            <person name="Kallberg Y."/>
        </authorList>
    </citation>
    <scope>NUCLEOTIDE SEQUENCE [LARGE SCALE GENOMIC DNA]</scope>
</reference>
<sequence length="110" mass="12128">MSHYFLPWHPNNLNDSRCNSSNTEAGVLEAITGHGSNLPVRGVRITGITGNPWRVFWRFLLATTSLGGCRSRIPEQCNNCLSEGTSADFVRFPSLELPAAALLFSHLEIN</sequence>
<proteinExistence type="predicted"/>
<evidence type="ECO:0000313" key="2">
    <source>
        <dbReference type="Proteomes" id="UP001497382"/>
    </source>
</evidence>
<protein>
    <submittedName>
        <fullName evidence="1">Uncharacterized protein</fullName>
    </submittedName>
</protein>
<dbReference type="EMBL" id="CAXIEN010000060">
    <property type="protein sequence ID" value="CAL1272329.1"/>
    <property type="molecule type" value="Genomic_DNA"/>
</dbReference>
<dbReference type="AlphaFoldDB" id="A0AAV1ZL97"/>